<evidence type="ECO:0000313" key="6">
    <source>
        <dbReference type="EMBL" id="KAF1988939.1"/>
    </source>
</evidence>
<evidence type="ECO:0000256" key="2">
    <source>
        <dbReference type="ARBA" id="ARBA00011245"/>
    </source>
</evidence>
<feature type="domain" description="Enoyl reductase (ER)" evidence="5">
    <location>
        <begin position="8"/>
        <end position="333"/>
    </location>
</feature>
<dbReference type="Gene3D" id="3.40.50.720">
    <property type="entry name" value="NAD(P)-binding Rossmann-like Domain"/>
    <property type="match status" value="1"/>
</dbReference>
<dbReference type="SUPFAM" id="SSF51735">
    <property type="entry name" value="NAD(P)-binding Rossmann-fold domains"/>
    <property type="match status" value="1"/>
</dbReference>
<comment type="similarity">
    <text evidence="1">Belongs to the zinc-containing alcohol dehydrogenase family.</text>
</comment>
<accession>A0A6G1H7F9</accession>
<dbReference type="InterPro" id="IPR011032">
    <property type="entry name" value="GroES-like_sf"/>
</dbReference>
<dbReference type="GO" id="GO:0016651">
    <property type="term" value="F:oxidoreductase activity, acting on NAD(P)H"/>
    <property type="evidence" value="ECO:0007669"/>
    <property type="project" value="InterPro"/>
</dbReference>
<sequence length="551" mass="58631">MKALILDAEHKTAYVKDVDQPLSSPTEILIKVHAVALNPIDPLYVANPLGTTGRTVGSDFAGTIISLGSAVPPTSTLQPGDRVAGFLQGACSVNERPGAFAELLVCDWDLVWRVPDQMDLEQAASISLCGLTAAQALFYRLGLPAPWLSKESGIVSAEDTLAEAEPTYIFIYGASTSVALYAAQLIRASAKASGKKIILVGAASSKHTEMLKKKPYSYDQLVDYRDPTWPEQVRILIGGGGVHFAYDCISEGQTVENTAATLRDGVGKLAVVRSREGGAWSTTRPLPVEPSYGAVWEGLGREVQYQGMFLPASLAARAFAVQFYRWMSGGDGIQPNSIREMPGGLEKIVGDGFVLLGSGSMREREQTRRKEWTSASQVNTTLPPGGPTVAQQRFPSDGSNDIVSRDLGLLHGRSRARRTVHLADVAGGFDTPLVPSTITITHHRPLPKHNPTPSLLSTSIAFSPNFGPKLCNSRSLECTSVTFFTGYTAFASAASSTPAAPPPTTTTTISLAMRIFSCIRRNPSIPSAFSVAPSRGTPTAVMHGTGTGRGA</sequence>
<keyword evidence="3" id="KW-0560">Oxidoreductase</keyword>
<dbReference type="AlphaFoldDB" id="A0A6G1H7F9"/>
<feature type="region of interest" description="Disordered" evidence="4">
    <location>
        <begin position="368"/>
        <end position="400"/>
    </location>
</feature>
<dbReference type="OrthoDB" id="9992527at2759"/>
<organism evidence="6 7">
    <name type="scientific">Aulographum hederae CBS 113979</name>
    <dbReference type="NCBI Taxonomy" id="1176131"/>
    <lineage>
        <taxon>Eukaryota</taxon>
        <taxon>Fungi</taxon>
        <taxon>Dikarya</taxon>
        <taxon>Ascomycota</taxon>
        <taxon>Pezizomycotina</taxon>
        <taxon>Dothideomycetes</taxon>
        <taxon>Pleosporomycetidae</taxon>
        <taxon>Aulographales</taxon>
        <taxon>Aulographaceae</taxon>
    </lineage>
</organism>
<reference evidence="6" key="1">
    <citation type="journal article" date="2020" name="Stud. Mycol.">
        <title>101 Dothideomycetes genomes: a test case for predicting lifestyles and emergence of pathogens.</title>
        <authorList>
            <person name="Haridas S."/>
            <person name="Albert R."/>
            <person name="Binder M."/>
            <person name="Bloem J."/>
            <person name="Labutti K."/>
            <person name="Salamov A."/>
            <person name="Andreopoulos B."/>
            <person name="Baker S."/>
            <person name="Barry K."/>
            <person name="Bills G."/>
            <person name="Bluhm B."/>
            <person name="Cannon C."/>
            <person name="Castanera R."/>
            <person name="Culley D."/>
            <person name="Daum C."/>
            <person name="Ezra D."/>
            <person name="Gonzalez J."/>
            <person name="Henrissat B."/>
            <person name="Kuo A."/>
            <person name="Liang C."/>
            <person name="Lipzen A."/>
            <person name="Lutzoni F."/>
            <person name="Magnuson J."/>
            <person name="Mondo S."/>
            <person name="Nolan M."/>
            <person name="Ohm R."/>
            <person name="Pangilinan J."/>
            <person name="Park H.-J."/>
            <person name="Ramirez L."/>
            <person name="Alfaro M."/>
            <person name="Sun H."/>
            <person name="Tritt A."/>
            <person name="Yoshinaga Y."/>
            <person name="Zwiers L.-H."/>
            <person name="Turgeon B."/>
            <person name="Goodwin S."/>
            <person name="Spatafora J."/>
            <person name="Crous P."/>
            <person name="Grigoriev I."/>
        </authorList>
    </citation>
    <scope>NUCLEOTIDE SEQUENCE</scope>
    <source>
        <strain evidence="6">CBS 113979</strain>
    </source>
</reference>
<dbReference type="InterPro" id="IPR013154">
    <property type="entry name" value="ADH-like_N"/>
</dbReference>
<gene>
    <name evidence="6" type="ORF">K402DRAFT_461382</name>
</gene>
<name>A0A6G1H7F9_9PEZI</name>
<proteinExistence type="inferred from homology"/>
<dbReference type="InterPro" id="IPR020843">
    <property type="entry name" value="ER"/>
</dbReference>
<evidence type="ECO:0000256" key="1">
    <source>
        <dbReference type="ARBA" id="ARBA00008072"/>
    </source>
</evidence>
<dbReference type="Gene3D" id="3.90.180.10">
    <property type="entry name" value="Medium-chain alcohol dehydrogenases, catalytic domain"/>
    <property type="match status" value="1"/>
</dbReference>
<dbReference type="InterPro" id="IPR047122">
    <property type="entry name" value="Trans-enoyl_RdTase-like"/>
</dbReference>
<dbReference type="EMBL" id="ML977146">
    <property type="protein sequence ID" value="KAF1988939.1"/>
    <property type="molecule type" value="Genomic_DNA"/>
</dbReference>
<protein>
    <recommendedName>
        <fullName evidence="5">Enoyl reductase (ER) domain-containing protein</fullName>
    </recommendedName>
</protein>
<evidence type="ECO:0000313" key="7">
    <source>
        <dbReference type="Proteomes" id="UP000800041"/>
    </source>
</evidence>
<feature type="region of interest" description="Disordered" evidence="4">
    <location>
        <begin position="529"/>
        <end position="551"/>
    </location>
</feature>
<dbReference type="InterPro" id="IPR036291">
    <property type="entry name" value="NAD(P)-bd_dom_sf"/>
</dbReference>
<dbReference type="Pfam" id="PF08240">
    <property type="entry name" value="ADH_N"/>
    <property type="match status" value="1"/>
</dbReference>
<feature type="compositionally biased region" description="Polar residues" evidence="4">
    <location>
        <begin position="389"/>
        <end position="400"/>
    </location>
</feature>
<dbReference type="SUPFAM" id="SSF50129">
    <property type="entry name" value="GroES-like"/>
    <property type="match status" value="1"/>
</dbReference>
<evidence type="ECO:0000256" key="4">
    <source>
        <dbReference type="SAM" id="MobiDB-lite"/>
    </source>
</evidence>
<keyword evidence="7" id="KW-1185">Reference proteome</keyword>
<dbReference type="Proteomes" id="UP000800041">
    <property type="component" value="Unassembled WGS sequence"/>
</dbReference>
<evidence type="ECO:0000256" key="3">
    <source>
        <dbReference type="ARBA" id="ARBA00023002"/>
    </source>
</evidence>
<comment type="subunit">
    <text evidence="2">Monomer.</text>
</comment>
<dbReference type="SMART" id="SM00829">
    <property type="entry name" value="PKS_ER"/>
    <property type="match status" value="1"/>
</dbReference>
<dbReference type="CDD" id="cd08249">
    <property type="entry name" value="enoyl_reductase_like"/>
    <property type="match status" value="1"/>
</dbReference>
<feature type="compositionally biased region" description="Polar residues" evidence="4">
    <location>
        <begin position="373"/>
        <end position="382"/>
    </location>
</feature>
<dbReference type="PANTHER" id="PTHR45348:SF7">
    <property type="entry name" value="ZINC BINDING OXIDOREDUCTASE, PUTATIVE-RELATED"/>
    <property type="match status" value="1"/>
</dbReference>
<evidence type="ECO:0000259" key="5">
    <source>
        <dbReference type="SMART" id="SM00829"/>
    </source>
</evidence>
<dbReference type="PANTHER" id="PTHR45348">
    <property type="entry name" value="HYPOTHETICAL OXIDOREDUCTASE (EUROFUNG)"/>
    <property type="match status" value="1"/>
</dbReference>